<evidence type="ECO:0000313" key="3">
    <source>
        <dbReference type="EMBL" id="CAC5415180.1"/>
    </source>
</evidence>
<accession>A0A6J8E3X5</accession>
<dbReference type="AlphaFoldDB" id="A0A6J8E3X5"/>
<dbReference type="EMBL" id="CACVKT020008387">
    <property type="protein sequence ID" value="CAC5415180.1"/>
    <property type="molecule type" value="Genomic_DNA"/>
</dbReference>
<protein>
    <recommendedName>
        <fullName evidence="2">Cyclic nucleotide-binding domain-containing protein</fullName>
    </recommendedName>
</protein>
<dbReference type="CDD" id="cd00038">
    <property type="entry name" value="CAP_ED"/>
    <property type="match status" value="1"/>
</dbReference>
<dbReference type="InterPro" id="IPR014710">
    <property type="entry name" value="RmlC-like_jellyroll"/>
</dbReference>
<dbReference type="PANTHER" id="PTHR23011">
    <property type="entry name" value="CYCLIC NUCLEOTIDE-BINDING DOMAIN CONTAINING PROTEIN"/>
    <property type="match status" value="1"/>
</dbReference>
<feature type="domain" description="Cyclic nucleotide-binding" evidence="2">
    <location>
        <begin position="37"/>
        <end position="165"/>
    </location>
</feature>
<sequence length="473" mass="55235">MPSFYEKVVSVIEKPESLRTDFECQELIAWFRNKSSLFKTLKSDIVKDVIRHCIFMRTNEDNVIIRQGDSGDRLYVILKGRVSIYVVQDKENDQEIRQHVEKVLAKAKIDKSLDRTHLGQHVWTSNEGQAFGEVALIKEDCVRTASVVTDEETDLMVVDRALYNRSVRDVLEREFHEKTEFGQPVENIFFMLRGEAEVIADQASHKTQYPEIWGELQRILPDLLPRDNGINYTPYETLQRRRTSHRPYQMCLLGANEVVGAVEVIVGLKTYLETTTVTRESDVLVLSTNNYNRLFNRKSSARSVDMLKEMLCQRYFMYIHRSNLSVIDATFLKYLTIKMLDTESIKLLKTRHRKKNEFTEHDFYEAYRIFKKMEKENDSIINLMKILDINFLFFDTTLPELETSKKVLTDLEYRMTQWRERSKGEERPGTSTSKYITNGKPRRKSCPDVSHKKRGTSASSQKSGTSRHKTTNS</sequence>
<dbReference type="Gene3D" id="2.60.120.10">
    <property type="entry name" value="Jelly Rolls"/>
    <property type="match status" value="2"/>
</dbReference>
<dbReference type="PROSITE" id="PS50042">
    <property type="entry name" value="CNMP_BINDING_3"/>
    <property type="match status" value="1"/>
</dbReference>
<name>A0A6J8E3X5_MYTCO</name>
<organism evidence="3 4">
    <name type="scientific">Mytilus coruscus</name>
    <name type="common">Sea mussel</name>
    <dbReference type="NCBI Taxonomy" id="42192"/>
    <lineage>
        <taxon>Eukaryota</taxon>
        <taxon>Metazoa</taxon>
        <taxon>Spiralia</taxon>
        <taxon>Lophotrochozoa</taxon>
        <taxon>Mollusca</taxon>
        <taxon>Bivalvia</taxon>
        <taxon>Autobranchia</taxon>
        <taxon>Pteriomorphia</taxon>
        <taxon>Mytilida</taxon>
        <taxon>Mytiloidea</taxon>
        <taxon>Mytilidae</taxon>
        <taxon>Mytilinae</taxon>
        <taxon>Mytilus</taxon>
    </lineage>
</organism>
<reference evidence="3 4" key="1">
    <citation type="submission" date="2020-06" db="EMBL/GenBank/DDBJ databases">
        <authorList>
            <person name="Li R."/>
            <person name="Bekaert M."/>
        </authorList>
    </citation>
    <scope>NUCLEOTIDE SEQUENCE [LARGE SCALE GENOMIC DNA]</scope>
    <source>
        <strain evidence="4">wild</strain>
    </source>
</reference>
<evidence type="ECO:0000313" key="4">
    <source>
        <dbReference type="Proteomes" id="UP000507470"/>
    </source>
</evidence>
<keyword evidence="4" id="KW-1185">Reference proteome</keyword>
<evidence type="ECO:0000259" key="2">
    <source>
        <dbReference type="PROSITE" id="PS50042"/>
    </source>
</evidence>
<dbReference type="PROSITE" id="PS00888">
    <property type="entry name" value="CNMP_BINDING_1"/>
    <property type="match status" value="1"/>
</dbReference>
<dbReference type="PROSITE" id="PS00889">
    <property type="entry name" value="CNMP_BINDING_2"/>
    <property type="match status" value="1"/>
</dbReference>
<evidence type="ECO:0000256" key="1">
    <source>
        <dbReference type="SAM" id="MobiDB-lite"/>
    </source>
</evidence>
<dbReference type="PRINTS" id="PR00103">
    <property type="entry name" value="CAMPKINASE"/>
</dbReference>
<dbReference type="Proteomes" id="UP000507470">
    <property type="component" value="Unassembled WGS sequence"/>
</dbReference>
<dbReference type="OrthoDB" id="6051053at2759"/>
<feature type="compositionally biased region" description="Basic and acidic residues" evidence="1">
    <location>
        <begin position="419"/>
        <end position="428"/>
    </location>
</feature>
<dbReference type="SUPFAM" id="SSF51206">
    <property type="entry name" value="cAMP-binding domain-like"/>
    <property type="match status" value="2"/>
</dbReference>
<proteinExistence type="predicted"/>
<dbReference type="InterPro" id="IPR000595">
    <property type="entry name" value="cNMP-bd_dom"/>
</dbReference>
<dbReference type="InterPro" id="IPR018488">
    <property type="entry name" value="cNMP-bd_CS"/>
</dbReference>
<feature type="region of interest" description="Disordered" evidence="1">
    <location>
        <begin position="419"/>
        <end position="473"/>
    </location>
</feature>
<dbReference type="InterPro" id="IPR018490">
    <property type="entry name" value="cNMP-bd_dom_sf"/>
</dbReference>
<dbReference type="PANTHER" id="PTHR23011:SF28">
    <property type="entry name" value="CYCLIC NUCLEOTIDE-BINDING DOMAIN CONTAINING PROTEIN"/>
    <property type="match status" value="1"/>
</dbReference>
<gene>
    <name evidence="3" type="ORF">MCOR_47886</name>
</gene>